<organism evidence="2 3">
    <name type="scientific">Paenibacillus konkukensis</name>
    <dbReference type="NCBI Taxonomy" id="2020716"/>
    <lineage>
        <taxon>Bacteria</taxon>
        <taxon>Bacillati</taxon>
        <taxon>Bacillota</taxon>
        <taxon>Bacilli</taxon>
        <taxon>Bacillales</taxon>
        <taxon>Paenibacillaceae</taxon>
        <taxon>Paenibacillus</taxon>
    </lineage>
</organism>
<proteinExistence type="predicted"/>
<accession>A0ABY4RLE8</accession>
<keyword evidence="1" id="KW-1133">Transmembrane helix</keyword>
<evidence type="ECO:0000313" key="2">
    <source>
        <dbReference type="EMBL" id="UQZ82850.1"/>
    </source>
</evidence>
<protein>
    <submittedName>
        <fullName evidence="2">Uncharacterized protein</fullName>
    </submittedName>
</protein>
<evidence type="ECO:0000256" key="1">
    <source>
        <dbReference type="SAM" id="Phobius"/>
    </source>
</evidence>
<sequence>MIITVVQVVVFIAAFAVIGLLIRGLVKANSRRGSK</sequence>
<dbReference type="EMBL" id="CP027059">
    <property type="protein sequence ID" value="UQZ82850.1"/>
    <property type="molecule type" value="Genomic_DNA"/>
</dbReference>
<evidence type="ECO:0000313" key="3">
    <source>
        <dbReference type="Proteomes" id="UP001057134"/>
    </source>
</evidence>
<name>A0ABY4RLE8_9BACL</name>
<dbReference type="Proteomes" id="UP001057134">
    <property type="component" value="Chromosome"/>
</dbReference>
<reference evidence="2" key="1">
    <citation type="submission" date="2018-02" db="EMBL/GenBank/DDBJ databases">
        <authorList>
            <person name="Kim S.-K."/>
            <person name="Jung H.-I."/>
            <person name="Lee S.-W."/>
        </authorList>
    </citation>
    <scope>NUCLEOTIDE SEQUENCE</scope>
    <source>
        <strain evidence="2">SK3146</strain>
    </source>
</reference>
<gene>
    <name evidence="2" type="ORF">SK3146_02010</name>
</gene>
<keyword evidence="3" id="KW-1185">Reference proteome</keyword>
<keyword evidence="1" id="KW-0812">Transmembrane</keyword>
<feature type="transmembrane region" description="Helical" evidence="1">
    <location>
        <begin position="6"/>
        <end position="26"/>
    </location>
</feature>
<reference evidence="2" key="2">
    <citation type="journal article" date="2021" name="J Anim Sci Technol">
        <title>Complete genome sequence of Paenibacillus konkukensis sp. nov. SK3146 as a potential probiotic strain.</title>
        <authorList>
            <person name="Jung H.I."/>
            <person name="Park S."/>
            <person name="Niu K.M."/>
            <person name="Lee S.W."/>
            <person name="Kothari D."/>
            <person name="Yi K.J."/>
            <person name="Kim S.K."/>
        </authorList>
    </citation>
    <scope>NUCLEOTIDE SEQUENCE</scope>
    <source>
        <strain evidence="2">SK3146</strain>
    </source>
</reference>
<keyword evidence="1" id="KW-0472">Membrane</keyword>